<accession>A0A5C2S370</accession>
<feature type="region of interest" description="Disordered" evidence="1">
    <location>
        <begin position="1"/>
        <end position="23"/>
    </location>
</feature>
<organism evidence="2 3">
    <name type="scientific">Lentinus tigrinus ALCF2SS1-6</name>
    <dbReference type="NCBI Taxonomy" id="1328759"/>
    <lineage>
        <taxon>Eukaryota</taxon>
        <taxon>Fungi</taxon>
        <taxon>Dikarya</taxon>
        <taxon>Basidiomycota</taxon>
        <taxon>Agaricomycotina</taxon>
        <taxon>Agaricomycetes</taxon>
        <taxon>Polyporales</taxon>
        <taxon>Polyporaceae</taxon>
        <taxon>Lentinus</taxon>
    </lineage>
</organism>
<dbReference type="AlphaFoldDB" id="A0A5C2S370"/>
<dbReference type="Proteomes" id="UP000313359">
    <property type="component" value="Unassembled WGS sequence"/>
</dbReference>
<feature type="compositionally biased region" description="Polar residues" evidence="1">
    <location>
        <begin position="1"/>
        <end position="10"/>
    </location>
</feature>
<reference evidence="2" key="1">
    <citation type="journal article" date="2018" name="Genome Biol. Evol.">
        <title>Genomics and development of Lentinus tigrinus, a white-rot wood-decaying mushroom with dimorphic fruiting bodies.</title>
        <authorList>
            <person name="Wu B."/>
            <person name="Xu Z."/>
            <person name="Knudson A."/>
            <person name="Carlson A."/>
            <person name="Chen N."/>
            <person name="Kovaka S."/>
            <person name="LaButti K."/>
            <person name="Lipzen A."/>
            <person name="Pennachio C."/>
            <person name="Riley R."/>
            <person name="Schakwitz W."/>
            <person name="Umezawa K."/>
            <person name="Ohm R.A."/>
            <person name="Grigoriev I.V."/>
            <person name="Nagy L.G."/>
            <person name="Gibbons J."/>
            <person name="Hibbett D."/>
        </authorList>
    </citation>
    <scope>NUCLEOTIDE SEQUENCE [LARGE SCALE GENOMIC DNA]</scope>
    <source>
        <strain evidence="2">ALCF2SS1-6</strain>
    </source>
</reference>
<name>A0A5C2S370_9APHY</name>
<protein>
    <submittedName>
        <fullName evidence="2">Uncharacterized protein</fullName>
    </submittedName>
</protein>
<gene>
    <name evidence="2" type="ORF">L227DRAFT_235270</name>
</gene>
<sequence length="141" mass="15509">MRAYSRSQPRFSILDPRSSLSPASSALDLTTAQARPISATPTTRSALITQNKIPAYTPLSGPTNHNRRPRPGLVQKLAPAHHTAPAPPGHPESHTHTHMYSTCGLGPAVILALQNRRRHRCRCHRHRHPAHSILNLTPDLT</sequence>
<evidence type="ECO:0000313" key="3">
    <source>
        <dbReference type="Proteomes" id="UP000313359"/>
    </source>
</evidence>
<proteinExistence type="predicted"/>
<evidence type="ECO:0000313" key="2">
    <source>
        <dbReference type="EMBL" id="RPD57274.1"/>
    </source>
</evidence>
<evidence type="ECO:0000256" key="1">
    <source>
        <dbReference type="SAM" id="MobiDB-lite"/>
    </source>
</evidence>
<feature type="region of interest" description="Disordered" evidence="1">
    <location>
        <begin position="53"/>
        <end position="96"/>
    </location>
</feature>
<dbReference type="EMBL" id="ML122282">
    <property type="protein sequence ID" value="RPD57274.1"/>
    <property type="molecule type" value="Genomic_DNA"/>
</dbReference>
<keyword evidence="3" id="KW-1185">Reference proteome</keyword>
<feature type="compositionally biased region" description="Low complexity" evidence="1">
    <location>
        <begin position="14"/>
        <end position="23"/>
    </location>
</feature>